<dbReference type="PATRIC" id="fig|1423807.3.peg.1641"/>
<dbReference type="GO" id="GO:0005829">
    <property type="term" value="C:cytosol"/>
    <property type="evidence" value="ECO:0007669"/>
    <property type="project" value="TreeGrafter"/>
</dbReference>
<evidence type="ECO:0000256" key="1">
    <source>
        <dbReference type="ARBA" id="ARBA00022801"/>
    </source>
</evidence>
<dbReference type="PANTHER" id="PTHR46517">
    <property type="entry name" value="FRUCTOSE-2,6-BISPHOSPHATASE TIGAR"/>
    <property type="match status" value="1"/>
</dbReference>
<dbReference type="InterPro" id="IPR029033">
    <property type="entry name" value="His_PPase_superfam"/>
</dbReference>
<comment type="caution">
    <text evidence="4">The sequence shown here is derived from an EMBL/GenBank/DDBJ whole genome shotgun (WGS) entry which is preliminary data.</text>
</comment>
<evidence type="ECO:0000313" key="4">
    <source>
        <dbReference type="EMBL" id="KRM09635.1"/>
    </source>
</evidence>
<dbReference type="InterPro" id="IPR051695">
    <property type="entry name" value="Phosphoglycerate_Mutase"/>
</dbReference>
<dbReference type="STRING" id="1423807.FD16_GL001601"/>
<dbReference type="SUPFAM" id="SSF53254">
    <property type="entry name" value="Phosphoglycerate mutase-like"/>
    <property type="match status" value="1"/>
</dbReference>
<protein>
    <submittedName>
        <fullName evidence="4">Phosphoglycerate mutase</fullName>
    </submittedName>
</protein>
<evidence type="ECO:0000256" key="3">
    <source>
        <dbReference type="PIRSR" id="PIRSR613078-2"/>
    </source>
</evidence>
<feature type="binding site" evidence="3">
    <location>
        <begin position="9"/>
        <end position="16"/>
    </location>
    <ligand>
        <name>substrate</name>
    </ligand>
</feature>
<dbReference type="Gene3D" id="3.40.50.1240">
    <property type="entry name" value="Phosphoglycerate mutase-like"/>
    <property type="match status" value="1"/>
</dbReference>
<feature type="active site" description="Tele-phosphohistidine intermediate" evidence="2">
    <location>
        <position position="10"/>
    </location>
</feature>
<keyword evidence="5" id="KW-1185">Reference proteome</keyword>
<sequence>MTIHVYFVRHGQTYLNLYDRIQGWSDAPLTDKGLADADRVANELKHVKFDAAYSSDLSRTVITARRILKNNVSIIKEPIQESAFREEFFGFYEGAIGPDTWAEIGKADGLTRFEQFVNRYTLEGARDLIAKSDPFHDAEDDQAFWHRFGHGLNILRQLPDQSTVLVVSHGTAIRSIISKYAKDIDPVAPSNGSITQIDLSKDQTQVNFYNQLTLTNK</sequence>
<dbReference type="Pfam" id="PF00300">
    <property type="entry name" value="His_Phos_1"/>
    <property type="match status" value="1"/>
</dbReference>
<dbReference type="AlphaFoldDB" id="A0A0R1W2L2"/>
<dbReference type="SMART" id="SM00855">
    <property type="entry name" value="PGAM"/>
    <property type="match status" value="1"/>
</dbReference>
<accession>A0A0R1W2L2</accession>
<dbReference type="InterPro" id="IPR013078">
    <property type="entry name" value="His_Pase_superF_clade-1"/>
</dbReference>
<dbReference type="GO" id="GO:0043456">
    <property type="term" value="P:regulation of pentose-phosphate shunt"/>
    <property type="evidence" value="ECO:0007669"/>
    <property type="project" value="TreeGrafter"/>
</dbReference>
<gene>
    <name evidence="4" type="ORF">FD16_GL001601</name>
</gene>
<reference evidence="4 5" key="1">
    <citation type="journal article" date="2015" name="Genome Announc.">
        <title>Expanding the biotechnology potential of lactobacilli through comparative genomics of 213 strains and associated genera.</title>
        <authorList>
            <person name="Sun Z."/>
            <person name="Harris H.M."/>
            <person name="McCann A."/>
            <person name="Guo C."/>
            <person name="Argimon S."/>
            <person name="Zhang W."/>
            <person name="Yang X."/>
            <person name="Jeffery I.B."/>
            <person name="Cooney J.C."/>
            <person name="Kagawa T.F."/>
            <person name="Liu W."/>
            <person name="Song Y."/>
            <person name="Salvetti E."/>
            <person name="Wrobel A."/>
            <person name="Rasinkangas P."/>
            <person name="Parkhill J."/>
            <person name="Rea M.C."/>
            <person name="O'Sullivan O."/>
            <person name="Ritari J."/>
            <person name="Douillard F.P."/>
            <person name="Paul Ross R."/>
            <person name="Yang R."/>
            <person name="Briner A.E."/>
            <person name="Felis G.E."/>
            <person name="de Vos W.M."/>
            <person name="Barrangou R."/>
            <person name="Klaenhammer T.R."/>
            <person name="Caufield P.W."/>
            <person name="Cui Y."/>
            <person name="Zhang H."/>
            <person name="O'Toole P.W."/>
        </authorList>
    </citation>
    <scope>NUCLEOTIDE SEQUENCE [LARGE SCALE GENOMIC DNA]</scope>
    <source>
        <strain evidence="4 5">DSM 5007</strain>
    </source>
</reference>
<organism evidence="4 5">
    <name type="scientific">Paucilactobacillus suebicus DSM 5007 = KCTC 3549</name>
    <dbReference type="NCBI Taxonomy" id="1423807"/>
    <lineage>
        <taxon>Bacteria</taxon>
        <taxon>Bacillati</taxon>
        <taxon>Bacillota</taxon>
        <taxon>Bacilli</taxon>
        <taxon>Lactobacillales</taxon>
        <taxon>Lactobacillaceae</taxon>
        <taxon>Paucilactobacillus</taxon>
    </lineage>
</organism>
<keyword evidence="1" id="KW-0378">Hydrolase</keyword>
<dbReference type="GO" id="GO:0045820">
    <property type="term" value="P:negative regulation of glycolytic process"/>
    <property type="evidence" value="ECO:0007669"/>
    <property type="project" value="TreeGrafter"/>
</dbReference>
<dbReference type="Proteomes" id="UP000051820">
    <property type="component" value="Unassembled WGS sequence"/>
</dbReference>
<dbReference type="eggNOG" id="COG0406">
    <property type="taxonomic scope" value="Bacteria"/>
</dbReference>
<dbReference type="RefSeq" id="WP_010621567.1">
    <property type="nucleotide sequence ID" value="NZ_AZGF01000038.1"/>
</dbReference>
<dbReference type="GO" id="GO:0004331">
    <property type="term" value="F:fructose-2,6-bisphosphate 2-phosphatase activity"/>
    <property type="evidence" value="ECO:0007669"/>
    <property type="project" value="TreeGrafter"/>
</dbReference>
<feature type="binding site" evidence="3">
    <location>
        <position position="59"/>
    </location>
    <ligand>
        <name>substrate</name>
    </ligand>
</feature>
<dbReference type="CDD" id="cd07067">
    <property type="entry name" value="HP_PGM_like"/>
    <property type="match status" value="1"/>
</dbReference>
<evidence type="ECO:0000256" key="2">
    <source>
        <dbReference type="PIRSR" id="PIRSR613078-1"/>
    </source>
</evidence>
<evidence type="ECO:0000313" key="5">
    <source>
        <dbReference type="Proteomes" id="UP000051820"/>
    </source>
</evidence>
<dbReference type="PANTHER" id="PTHR46517:SF1">
    <property type="entry name" value="FRUCTOSE-2,6-BISPHOSPHATASE TIGAR"/>
    <property type="match status" value="1"/>
</dbReference>
<name>A0A0R1W2L2_9LACO</name>
<proteinExistence type="predicted"/>
<dbReference type="EMBL" id="AZGF01000038">
    <property type="protein sequence ID" value="KRM09635.1"/>
    <property type="molecule type" value="Genomic_DNA"/>
</dbReference>
<dbReference type="OrthoDB" id="4131070at2"/>
<feature type="active site" description="Proton donor/acceptor" evidence="2">
    <location>
        <position position="86"/>
    </location>
</feature>